<gene>
    <name evidence="2" type="ORF">P3G67_20390</name>
</gene>
<comment type="caution">
    <text evidence="2">The sequence shown here is derived from an EMBL/GenBank/DDBJ whole genome shotgun (WGS) entry which is preliminary data.</text>
</comment>
<name>A0ABT5ZPG1_9ACTN</name>
<keyword evidence="1" id="KW-1133">Transmembrane helix</keyword>
<protein>
    <submittedName>
        <fullName evidence="2">Uncharacterized protein</fullName>
    </submittedName>
</protein>
<proteinExistence type="predicted"/>
<keyword evidence="1" id="KW-0472">Membrane</keyword>
<dbReference type="RefSeq" id="WP_276094727.1">
    <property type="nucleotide sequence ID" value="NZ_JARJBC010000013.1"/>
</dbReference>
<organism evidence="2 3">
    <name type="scientific">Streptomyces silvisoli</name>
    <dbReference type="NCBI Taxonomy" id="3034235"/>
    <lineage>
        <taxon>Bacteria</taxon>
        <taxon>Bacillati</taxon>
        <taxon>Actinomycetota</taxon>
        <taxon>Actinomycetes</taxon>
        <taxon>Kitasatosporales</taxon>
        <taxon>Streptomycetaceae</taxon>
        <taxon>Streptomyces</taxon>
    </lineage>
</organism>
<reference evidence="2 3" key="1">
    <citation type="submission" date="2023-03" db="EMBL/GenBank/DDBJ databases">
        <title>Draft genome sequence of Streptomyces sp. RB6PN23 isolated from peat swamp forest in Thailand.</title>
        <authorList>
            <person name="Klaysubun C."/>
            <person name="Duangmal K."/>
        </authorList>
    </citation>
    <scope>NUCLEOTIDE SEQUENCE [LARGE SCALE GENOMIC DNA]</scope>
    <source>
        <strain evidence="2 3">RB6PN23</strain>
    </source>
</reference>
<evidence type="ECO:0000313" key="2">
    <source>
        <dbReference type="EMBL" id="MDF3291546.1"/>
    </source>
</evidence>
<evidence type="ECO:0000313" key="3">
    <source>
        <dbReference type="Proteomes" id="UP001216579"/>
    </source>
</evidence>
<keyword evidence="3" id="KW-1185">Reference proteome</keyword>
<evidence type="ECO:0000256" key="1">
    <source>
        <dbReference type="SAM" id="Phobius"/>
    </source>
</evidence>
<dbReference type="Proteomes" id="UP001216579">
    <property type="component" value="Unassembled WGS sequence"/>
</dbReference>
<sequence>MHVAFRARYLTRVCAALLCLAVTWIHVQDQGGFPGNRTPRYVGVGYYMLEAAAVLCAVLLVAARQGELLLGSWLLGLGIGLGPVAGYLLSRGPGMPDYNNDRGNWLEPLGLASLAVEGTLITLAAVALLKGPKAKSR</sequence>
<feature type="transmembrane region" description="Helical" evidence="1">
    <location>
        <begin position="9"/>
        <end position="27"/>
    </location>
</feature>
<accession>A0ABT5ZPG1</accession>
<feature type="transmembrane region" description="Helical" evidence="1">
    <location>
        <begin position="39"/>
        <end position="61"/>
    </location>
</feature>
<dbReference type="EMBL" id="JARJBC010000013">
    <property type="protein sequence ID" value="MDF3291546.1"/>
    <property type="molecule type" value="Genomic_DNA"/>
</dbReference>
<keyword evidence="1" id="KW-0812">Transmembrane</keyword>
<feature type="transmembrane region" description="Helical" evidence="1">
    <location>
        <begin position="109"/>
        <end position="129"/>
    </location>
</feature>
<feature type="transmembrane region" description="Helical" evidence="1">
    <location>
        <begin position="68"/>
        <end position="89"/>
    </location>
</feature>